<feature type="chain" id="PRO_5035912010" evidence="1">
    <location>
        <begin position="18"/>
        <end position="84"/>
    </location>
</feature>
<keyword evidence="1" id="KW-0732">Signal</keyword>
<sequence length="84" mass="9745">MFFFLILLEFSIQNTCTKNYFRDRSILRGIYKDVASDSNGGFMANPSDIAFLIMESSQALQEIKFIQINPIYIWVIEVVDVINQ</sequence>
<keyword evidence="3" id="KW-1185">Reference proteome</keyword>
<protein>
    <submittedName>
        <fullName evidence="2">Uncharacterized protein</fullName>
    </submittedName>
</protein>
<organism evidence="2 3">
    <name type="scientific">Paramecium octaurelia</name>
    <dbReference type="NCBI Taxonomy" id="43137"/>
    <lineage>
        <taxon>Eukaryota</taxon>
        <taxon>Sar</taxon>
        <taxon>Alveolata</taxon>
        <taxon>Ciliophora</taxon>
        <taxon>Intramacronucleata</taxon>
        <taxon>Oligohymenophorea</taxon>
        <taxon>Peniculida</taxon>
        <taxon>Parameciidae</taxon>
        <taxon>Paramecium</taxon>
    </lineage>
</organism>
<feature type="signal peptide" evidence="1">
    <location>
        <begin position="1"/>
        <end position="17"/>
    </location>
</feature>
<evidence type="ECO:0000313" key="3">
    <source>
        <dbReference type="Proteomes" id="UP000683925"/>
    </source>
</evidence>
<name>A0A8S1YRF3_PAROT</name>
<reference evidence="2" key="1">
    <citation type="submission" date="2021-01" db="EMBL/GenBank/DDBJ databases">
        <authorList>
            <consortium name="Genoscope - CEA"/>
            <person name="William W."/>
        </authorList>
    </citation>
    <scope>NUCLEOTIDE SEQUENCE</scope>
</reference>
<evidence type="ECO:0000313" key="2">
    <source>
        <dbReference type="EMBL" id="CAD8215162.1"/>
    </source>
</evidence>
<evidence type="ECO:0000256" key="1">
    <source>
        <dbReference type="SAM" id="SignalP"/>
    </source>
</evidence>
<gene>
    <name evidence="2" type="ORF">POCTA_138.1.T2100010</name>
</gene>
<accession>A0A8S1YRF3</accession>
<proteinExistence type="predicted"/>
<dbReference type="AlphaFoldDB" id="A0A8S1YRF3"/>
<comment type="caution">
    <text evidence="2">The sequence shown here is derived from an EMBL/GenBank/DDBJ whole genome shotgun (WGS) entry which is preliminary data.</text>
</comment>
<dbReference type="Proteomes" id="UP000683925">
    <property type="component" value="Unassembled WGS sequence"/>
</dbReference>
<dbReference type="EMBL" id="CAJJDP010000214">
    <property type="protein sequence ID" value="CAD8215162.1"/>
    <property type="molecule type" value="Genomic_DNA"/>
</dbReference>